<gene>
    <name evidence="1" type="ORF">KABACHOK_00060</name>
</gene>
<sequence length="170" mass="18488">MSRIIGIDPGKNGALALIDTEVWTVAITDMPKEPGKGGKEAVSPAGVARLFDATAPDHVYIEDVWSSPQMGVVSAFNFGRNLGILEGASASRAMLTKVRPQEWKTLTKTPKDKNEARRRAMQVFPCAYDLFARVKDDGRAEAAMIAFYAVLQVLRTAPPQPLTLAEFPSL</sequence>
<dbReference type="GO" id="GO:0008821">
    <property type="term" value="F:crossover junction DNA endonuclease activity"/>
    <property type="evidence" value="ECO:0007669"/>
    <property type="project" value="InterPro"/>
</dbReference>
<dbReference type="GO" id="GO:0003676">
    <property type="term" value="F:nucleic acid binding"/>
    <property type="evidence" value="ECO:0007669"/>
    <property type="project" value="InterPro"/>
</dbReference>
<proteinExistence type="predicted"/>
<dbReference type="Gene3D" id="3.30.420.10">
    <property type="entry name" value="Ribonuclease H-like superfamily/Ribonuclease H"/>
    <property type="match status" value="1"/>
</dbReference>
<dbReference type="InterPro" id="IPR045290">
    <property type="entry name" value="MOC1-like"/>
</dbReference>
<dbReference type="PANTHER" id="PTHR36015:SF6">
    <property type="entry name" value="HOLLIDAY JUNCTION RESOLVASE MOC1, CHLOROPLASTIC-RELATED"/>
    <property type="match status" value="1"/>
</dbReference>
<dbReference type="InterPro" id="IPR036397">
    <property type="entry name" value="RNaseH_sf"/>
</dbReference>
<reference evidence="1" key="1">
    <citation type="submission" date="2022-05" db="EMBL/GenBank/DDBJ databases">
        <authorList>
            <person name="Friedrich I."/>
            <person name="Poehlein A."/>
            <person name="Schneider D."/>
            <person name="Hertel R."/>
            <person name="Daniel R."/>
        </authorList>
    </citation>
    <scope>NUCLEOTIDE SEQUENCE</scope>
</reference>
<dbReference type="SUPFAM" id="SSF53098">
    <property type="entry name" value="Ribonuclease H-like"/>
    <property type="match status" value="1"/>
</dbReference>
<evidence type="ECO:0000313" key="2">
    <source>
        <dbReference type="Proteomes" id="UP001056685"/>
    </source>
</evidence>
<organism evidence="1 2">
    <name type="scientific">Brevundimonas phage vB_BpoS-Kabachok</name>
    <dbReference type="NCBI Taxonomy" id="2948600"/>
    <lineage>
        <taxon>Viruses</taxon>
        <taxon>Duplodnaviria</taxon>
        <taxon>Heunggongvirae</taxon>
        <taxon>Uroviricota</taxon>
        <taxon>Caudoviricetes</taxon>
        <taxon>Jeanschmidtviridae</taxon>
        <taxon>Marchewkavirus</taxon>
        <taxon>Marchewkavirus kabachok</taxon>
    </lineage>
</organism>
<name>A0A9E7MPF6_9CAUD</name>
<accession>A0A9E7MPF6</accession>
<evidence type="ECO:0000313" key="1">
    <source>
        <dbReference type="EMBL" id="USN13843.1"/>
    </source>
</evidence>
<keyword evidence="2" id="KW-1185">Reference proteome</keyword>
<dbReference type="CDD" id="cd22992">
    <property type="entry name" value="MOC1"/>
    <property type="match status" value="1"/>
</dbReference>
<dbReference type="Proteomes" id="UP001056685">
    <property type="component" value="Segment"/>
</dbReference>
<protein>
    <submittedName>
        <fullName evidence="1">Ribonuclease H</fullName>
    </submittedName>
</protein>
<dbReference type="PANTHER" id="PTHR36015">
    <property type="entry name" value="HOLLIDAY JUNCTION RESOLVASE MOC1, CHLOROPLASTIC-RELATED"/>
    <property type="match status" value="1"/>
</dbReference>
<dbReference type="InterPro" id="IPR012337">
    <property type="entry name" value="RNaseH-like_sf"/>
</dbReference>
<dbReference type="EMBL" id="ON529852">
    <property type="protein sequence ID" value="USN13843.1"/>
    <property type="molecule type" value="Genomic_DNA"/>
</dbReference>